<evidence type="ECO:0000259" key="1">
    <source>
        <dbReference type="SMART" id="SM00347"/>
    </source>
</evidence>
<gene>
    <name evidence="2" type="ORF">KQI42_15565</name>
</gene>
<dbReference type="SMART" id="SM00347">
    <property type="entry name" value="HTH_MARR"/>
    <property type="match status" value="1"/>
</dbReference>
<keyword evidence="3" id="KW-1185">Reference proteome</keyword>
<dbReference type="PANTHER" id="PTHR33164:SF58">
    <property type="entry name" value="DNA-BINDING TRANSCRIPTIONAL REPRESSOR SCOC"/>
    <property type="match status" value="1"/>
</dbReference>
<dbReference type="EMBL" id="JAHLPM010000015">
    <property type="protein sequence ID" value="MBU5439435.1"/>
    <property type="molecule type" value="Genomic_DNA"/>
</dbReference>
<dbReference type="Proteomes" id="UP000749471">
    <property type="component" value="Unassembled WGS sequence"/>
</dbReference>
<protein>
    <recommendedName>
        <fullName evidence="1">HTH marR-type domain-containing protein</fullName>
    </recommendedName>
</protein>
<evidence type="ECO:0000313" key="3">
    <source>
        <dbReference type="Proteomes" id="UP000749471"/>
    </source>
</evidence>
<dbReference type="PANTHER" id="PTHR33164">
    <property type="entry name" value="TRANSCRIPTIONAL REGULATOR, MARR FAMILY"/>
    <property type="match status" value="1"/>
</dbReference>
<comment type="caution">
    <text evidence="2">The sequence shown here is derived from an EMBL/GenBank/DDBJ whole genome shotgun (WGS) entry which is preliminary data.</text>
</comment>
<organism evidence="2 3">
    <name type="scientific">Tissierella simiarum</name>
    <dbReference type="NCBI Taxonomy" id="2841534"/>
    <lineage>
        <taxon>Bacteria</taxon>
        <taxon>Bacillati</taxon>
        <taxon>Bacillota</taxon>
        <taxon>Tissierellia</taxon>
        <taxon>Tissierellales</taxon>
        <taxon>Tissierellaceae</taxon>
        <taxon>Tissierella</taxon>
    </lineage>
</organism>
<dbReference type="InterPro" id="IPR000835">
    <property type="entry name" value="HTH_MarR-typ"/>
</dbReference>
<proteinExistence type="predicted"/>
<sequence length="155" mass="18274">MKDLKKIENIDERYRIFGMLFLLSTKLETIGNSFLGELTTKQWFFMLTLTNFFDTPPTLSQLAAQMGTSHQNAKQLAVKLQDKGFLKIERDVQDNRILRLIVTKKIQEYVSMRQDRDHYFIEEFFKVLTKGEIKSLDESLLKLLDNIQDIHENLL</sequence>
<accession>A0ABS6EAJ9</accession>
<feature type="domain" description="HTH marR-type" evidence="1">
    <location>
        <begin position="33"/>
        <end position="133"/>
    </location>
</feature>
<reference evidence="2 3" key="1">
    <citation type="submission" date="2021-06" db="EMBL/GenBank/DDBJ databases">
        <authorList>
            <person name="Sun Q."/>
            <person name="Li D."/>
        </authorList>
    </citation>
    <scope>NUCLEOTIDE SEQUENCE [LARGE SCALE GENOMIC DNA]</scope>
    <source>
        <strain evidence="2 3">MSJ-40</strain>
    </source>
</reference>
<evidence type="ECO:0000313" key="2">
    <source>
        <dbReference type="EMBL" id="MBU5439435.1"/>
    </source>
</evidence>
<dbReference type="RefSeq" id="WP_216521143.1">
    <property type="nucleotide sequence ID" value="NZ_JAHLPM010000015.1"/>
</dbReference>
<name>A0ABS6EAJ9_9FIRM</name>
<dbReference type="InterPro" id="IPR039422">
    <property type="entry name" value="MarR/SlyA-like"/>
</dbReference>